<dbReference type="EMBL" id="CP040871">
    <property type="protein sequence ID" value="QDA56664.1"/>
    <property type="molecule type" value="Genomic_DNA"/>
</dbReference>
<keyword evidence="3" id="KW-1185">Reference proteome</keyword>
<accession>A0A5B7ZMY6</accession>
<dbReference type="Proteomes" id="UP000308149">
    <property type="component" value="Chromosome"/>
</dbReference>
<protein>
    <recommendedName>
        <fullName evidence="4">RNA 2',3'-cyclic phosphodiesterase</fullName>
    </recommendedName>
</protein>
<gene>
    <name evidence="2" type="ORF">FHQ07_04705</name>
</gene>
<name>A0A5B7ZMY6_9GAMM</name>
<evidence type="ECO:0000313" key="2">
    <source>
        <dbReference type="EMBL" id="QDA56664.1"/>
    </source>
</evidence>
<dbReference type="InterPro" id="IPR009097">
    <property type="entry name" value="Cyclic_Pdiesterase"/>
</dbReference>
<dbReference type="AlphaFoldDB" id="A0A5B7ZMY6"/>
<evidence type="ECO:0000313" key="3">
    <source>
        <dbReference type="Proteomes" id="UP000308149"/>
    </source>
</evidence>
<dbReference type="KEGG" id="thes:FHQ07_04705"/>
<evidence type="ECO:0008006" key="4">
    <source>
        <dbReference type="Google" id="ProtNLM"/>
    </source>
</evidence>
<dbReference type="GO" id="GO:0004113">
    <property type="term" value="F:2',3'-cyclic-nucleotide 3'-phosphodiesterase activity"/>
    <property type="evidence" value="ECO:0007669"/>
    <property type="project" value="InterPro"/>
</dbReference>
<keyword evidence="1" id="KW-0378">Hydrolase</keyword>
<dbReference type="Pfam" id="PF13563">
    <property type="entry name" value="2_5_RNA_ligase2"/>
    <property type="match status" value="1"/>
</dbReference>
<dbReference type="PANTHER" id="PTHR35561">
    <property type="entry name" value="RNA 2',3'-CYCLIC PHOSPHODIESTERASE"/>
    <property type="match status" value="1"/>
</dbReference>
<dbReference type="GO" id="GO:0008664">
    <property type="term" value="F:RNA 2',3'-cyclic 3'-phosphodiesterase activity"/>
    <property type="evidence" value="ECO:0007669"/>
    <property type="project" value="InterPro"/>
</dbReference>
<dbReference type="OrthoDB" id="9793819at2"/>
<dbReference type="SUPFAM" id="SSF55144">
    <property type="entry name" value="LigT-like"/>
    <property type="match status" value="1"/>
</dbReference>
<evidence type="ECO:0000256" key="1">
    <source>
        <dbReference type="ARBA" id="ARBA00022801"/>
    </source>
</evidence>
<dbReference type="RefSeq" id="WP_139715719.1">
    <property type="nucleotide sequence ID" value="NZ_CP040871.1"/>
</dbReference>
<reference evidence="2 3" key="1">
    <citation type="submission" date="2019-06" db="EMBL/GenBank/DDBJ databases">
        <title>Thermomonas aquatica sp. nov., isolated from an industrial wastewater treatment plant.</title>
        <authorList>
            <person name="Jeon J.H."/>
            <person name="Park D.-S."/>
        </authorList>
    </citation>
    <scope>NUCLEOTIDE SEQUENCE [LARGE SCALE GENOMIC DNA]</scope>
    <source>
        <strain evidence="2 3">SY21</strain>
    </source>
</reference>
<sequence>MSVFLGWMPDAAVQAALADMQHRIREALPADAPRHDWRMPAQRHMTLRYLGESVDGAQRARIEAAMAGLAAETPTADASMAGAQYWPHARVLVAKVEASDALKALLRRLETEMQGCGFAKERAQTAHITLAYLPRGSQPPSLPDAGFAAAPLRIGRIDLLQTVPGGYMSLASWPFAPGTTPA</sequence>
<dbReference type="Gene3D" id="3.90.1140.10">
    <property type="entry name" value="Cyclic phosphodiesterase"/>
    <property type="match status" value="1"/>
</dbReference>
<dbReference type="PANTHER" id="PTHR35561:SF1">
    <property type="entry name" value="RNA 2',3'-CYCLIC PHOSPHODIESTERASE"/>
    <property type="match status" value="1"/>
</dbReference>
<organism evidence="2 3">
    <name type="scientific">Thermomonas aquatica</name>
    <dbReference type="NCBI Taxonomy" id="2202149"/>
    <lineage>
        <taxon>Bacteria</taxon>
        <taxon>Pseudomonadati</taxon>
        <taxon>Pseudomonadota</taxon>
        <taxon>Gammaproteobacteria</taxon>
        <taxon>Lysobacterales</taxon>
        <taxon>Lysobacteraceae</taxon>
        <taxon>Thermomonas</taxon>
    </lineage>
</organism>
<proteinExistence type="predicted"/>
<dbReference type="InterPro" id="IPR004175">
    <property type="entry name" value="RNA_CPDase"/>
</dbReference>